<evidence type="ECO:0000256" key="1">
    <source>
        <dbReference type="ARBA" id="ARBA00004370"/>
    </source>
</evidence>
<dbReference type="KEGG" id="tmn:UCRPA7_4402"/>
<protein>
    <submittedName>
        <fullName evidence="9">Putative stress response rci protein</fullName>
    </submittedName>
</protein>
<keyword evidence="5 7" id="KW-0472">Membrane</keyword>
<evidence type="ECO:0000256" key="7">
    <source>
        <dbReference type="SAM" id="Phobius"/>
    </source>
</evidence>
<keyword evidence="8" id="KW-0732">Signal</keyword>
<evidence type="ECO:0000256" key="2">
    <source>
        <dbReference type="ARBA" id="ARBA00009530"/>
    </source>
</evidence>
<comment type="similarity">
    <text evidence="2">Belongs to the UPF0057 (PMP3) family.</text>
</comment>
<feature type="compositionally biased region" description="Low complexity" evidence="6">
    <location>
        <begin position="92"/>
        <end position="137"/>
    </location>
</feature>
<feature type="region of interest" description="Disordered" evidence="6">
    <location>
        <begin position="88"/>
        <end position="163"/>
    </location>
</feature>
<sequence>MCSADIFLGLLALLFPPLPVWVKCGICSADSFINILLCVLGYIPGLIHAWYIIAKYPEPGSDYDTLPQSESEAGRVTYVIIHEDGRRSYRSQPANAAQPKPQQQNGMSYGTAGANGSSASAPAPAPAPAAAATHNAGEGSSDGAPPPSYAQVVAGDHKVQSQE</sequence>
<evidence type="ECO:0000256" key="8">
    <source>
        <dbReference type="SAM" id="SignalP"/>
    </source>
</evidence>
<feature type="transmembrane region" description="Helical" evidence="7">
    <location>
        <begin position="32"/>
        <end position="53"/>
    </location>
</feature>
<evidence type="ECO:0000256" key="3">
    <source>
        <dbReference type="ARBA" id="ARBA00022692"/>
    </source>
</evidence>
<evidence type="ECO:0000256" key="5">
    <source>
        <dbReference type="ARBA" id="ARBA00023136"/>
    </source>
</evidence>
<organism evidence="9 10">
    <name type="scientific">Phaeoacremonium minimum (strain UCR-PA7)</name>
    <name type="common">Esca disease fungus</name>
    <name type="synonym">Togninia minima</name>
    <dbReference type="NCBI Taxonomy" id="1286976"/>
    <lineage>
        <taxon>Eukaryota</taxon>
        <taxon>Fungi</taxon>
        <taxon>Dikarya</taxon>
        <taxon>Ascomycota</taxon>
        <taxon>Pezizomycotina</taxon>
        <taxon>Sordariomycetes</taxon>
        <taxon>Sordariomycetidae</taxon>
        <taxon>Togniniales</taxon>
        <taxon>Togniniaceae</taxon>
        <taxon>Phaeoacremonium</taxon>
    </lineage>
</organism>
<reference evidence="10" key="1">
    <citation type="journal article" date="2013" name="Genome Announc.">
        <title>Draft genome sequence of the ascomycete Phaeoacremonium aleophilum strain UCR-PA7, a causal agent of the esca disease complex in grapevines.</title>
        <authorList>
            <person name="Blanco-Ulate B."/>
            <person name="Rolshausen P."/>
            <person name="Cantu D."/>
        </authorList>
    </citation>
    <scope>NUCLEOTIDE SEQUENCE [LARGE SCALE GENOMIC DNA]</scope>
    <source>
        <strain evidence="10">UCR-PA7</strain>
    </source>
</reference>
<feature type="chain" id="PRO_5004462870" evidence="8">
    <location>
        <begin position="23"/>
        <end position="163"/>
    </location>
</feature>
<dbReference type="PANTHER" id="PTHR21659:SF57">
    <property type="entry name" value="PLASMA MEMBRANE PROTEOLIPID 31"/>
    <property type="match status" value="1"/>
</dbReference>
<keyword evidence="3 7" id="KW-0812">Transmembrane</keyword>
<dbReference type="Proteomes" id="UP000014074">
    <property type="component" value="Unassembled WGS sequence"/>
</dbReference>
<keyword evidence="10" id="KW-1185">Reference proteome</keyword>
<evidence type="ECO:0000256" key="4">
    <source>
        <dbReference type="ARBA" id="ARBA00022989"/>
    </source>
</evidence>
<keyword evidence="4 7" id="KW-1133">Transmembrane helix</keyword>
<evidence type="ECO:0000313" key="10">
    <source>
        <dbReference type="Proteomes" id="UP000014074"/>
    </source>
</evidence>
<evidence type="ECO:0000313" key="9">
    <source>
        <dbReference type="EMBL" id="EOO00122.1"/>
    </source>
</evidence>
<dbReference type="HOGENOM" id="CLU_107649_0_0_1"/>
<dbReference type="eggNOG" id="KOG1773">
    <property type="taxonomic scope" value="Eukaryota"/>
</dbReference>
<dbReference type="EMBL" id="KB933107">
    <property type="protein sequence ID" value="EOO00122.1"/>
    <property type="molecule type" value="Genomic_DNA"/>
</dbReference>
<dbReference type="InterPro" id="IPR000612">
    <property type="entry name" value="PMP3"/>
</dbReference>
<gene>
    <name evidence="9" type="ORF">UCRPA7_4402</name>
</gene>
<proteinExistence type="inferred from homology"/>
<name>R8BLC2_PHAM7</name>
<dbReference type="OrthoDB" id="2802411at2759"/>
<dbReference type="GeneID" id="19324851"/>
<dbReference type="RefSeq" id="XP_007915136.1">
    <property type="nucleotide sequence ID" value="XM_007916945.1"/>
</dbReference>
<comment type="subcellular location">
    <subcellularLocation>
        <location evidence="1">Membrane</location>
    </subcellularLocation>
</comment>
<dbReference type="Pfam" id="PF01679">
    <property type="entry name" value="Pmp3"/>
    <property type="match status" value="1"/>
</dbReference>
<dbReference type="GO" id="GO:0016020">
    <property type="term" value="C:membrane"/>
    <property type="evidence" value="ECO:0007669"/>
    <property type="project" value="UniProtKB-SubCell"/>
</dbReference>
<dbReference type="AlphaFoldDB" id="R8BLC2"/>
<accession>R8BLC2</accession>
<dbReference type="PANTHER" id="PTHR21659">
    <property type="entry name" value="HYDROPHOBIC PROTEIN RCI2 LOW TEMPERATURE AND SALT RESPONSIVE PROTEIN LTI6 -RELATED"/>
    <property type="match status" value="1"/>
</dbReference>
<evidence type="ECO:0000256" key="6">
    <source>
        <dbReference type="SAM" id="MobiDB-lite"/>
    </source>
</evidence>
<feature type="signal peptide" evidence="8">
    <location>
        <begin position="1"/>
        <end position="22"/>
    </location>
</feature>